<evidence type="ECO:0000313" key="5">
    <source>
        <dbReference type="Proteomes" id="UP000215828"/>
    </source>
</evidence>
<feature type="compositionally biased region" description="Basic and acidic residues" evidence="1">
    <location>
        <begin position="174"/>
        <end position="184"/>
    </location>
</feature>
<organism evidence="4 5">
    <name type="scientific">Lactobacillus taiwanensis</name>
    <dbReference type="NCBI Taxonomy" id="508451"/>
    <lineage>
        <taxon>Bacteria</taxon>
        <taxon>Bacillati</taxon>
        <taxon>Bacillota</taxon>
        <taxon>Bacilli</taxon>
        <taxon>Lactobacillales</taxon>
        <taxon>Lactobacillaceae</taxon>
        <taxon>Lactobacillus</taxon>
    </lineage>
</organism>
<sequence>MDLKDYKRVFQICSFLLILVNIYKIENRNSIELSVIMFMISSFMTVQGVRLRKAYNNKIIRYIRKICEYFIWIIAFILFVDEAQNFTISINNQIFKNIIYIIVSFTFLYCILLTFFTMSNEEVEELIKKQVEKAAINFDDAIQEVVKYVNENGGWSKFIKTTIGQQFANSVKMRSRDKTPTDFKKSHKRKKYK</sequence>
<keyword evidence="2" id="KW-0812">Transmembrane</keyword>
<comment type="caution">
    <text evidence="4">The sequence shown here is derived from an EMBL/GenBank/DDBJ whole genome shotgun (WGS) entry which is preliminary data.</text>
</comment>
<dbReference type="RefSeq" id="WP_094499419.1">
    <property type="nucleotide sequence ID" value="NZ_CAQGOG010000009.1"/>
</dbReference>
<keyword evidence="2" id="KW-0472">Membrane</keyword>
<accession>A0A256LIY6</accession>
<protein>
    <submittedName>
        <fullName evidence="4">Uncharacterized protein</fullName>
    </submittedName>
</protein>
<feature type="transmembrane region" description="Helical" evidence="2">
    <location>
        <begin position="98"/>
        <end position="118"/>
    </location>
</feature>
<keyword evidence="6" id="KW-1185">Reference proteome</keyword>
<dbReference type="EMBL" id="NGNX01000005">
    <property type="protein sequence ID" value="OYR92976.1"/>
    <property type="molecule type" value="Genomic_DNA"/>
</dbReference>
<dbReference type="Proteomes" id="UP000215828">
    <property type="component" value="Unassembled WGS sequence"/>
</dbReference>
<feature type="transmembrane region" description="Helical" evidence="2">
    <location>
        <begin position="69"/>
        <end position="86"/>
    </location>
</feature>
<dbReference type="EMBL" id="NGNV01000003">
    <property type="protein sequence ID" value="OYR88915.1"/>
    <property type="molecule type" value="Genomic_DNA"/>
</dbReference>
<evidence type="ECO:0000256" key="1">
    <source>
        <dbReference type="SAM" id="MobiDB-lite"/>
    </source>
</evidence>
<reference evidence="3" key="2">
    <citation type="submission" date="2017-05" db="EMBL/GenBank/DDBJ databases">
        <authorList>
            <person name="Lin X.B."/>
            <person name="Stothard P."/>
            <person name="Tasseva G."/>
            <person name="Walter J."/>
        </authorList>
    </citation>
    <scope>NUCLEOTIDE SEQUENCE</scope>
    <source>
        <strain evidence="3">609u</strain>
    </source>
</reference>
<dbReference type="AlphaFoldDB" id="A0A256LIY6"/>
<name>A0A256LIY6_9LACO</name>
<feature type="region of interest" description="Disordered" evidence="1">
    <location>
        <begin position="171"/>
        <end position="193"/>
    </location>
</feature>
<evidence type="ECO:0000313" key="6">
    <source>
        <dbReference type="Proteomes" id="UP000216316"/>
    </source>
</evidence>
<proteinExistence type="predicted"/>
<reference evidence="4 5" key="1">
    <citation type="submission" date="2017-04" db="EMBL/GenBank/DDBJ databases">
        <authorList>
            <person name="Afonso C.L."/>
            <person name="Miller P.J."/>
            <person name="Scott M.A."/>
            <person name="Spackman E."/>
            <person name="Goraichik I."/>
            <person name="Dimitrov K.M."/>
            <person name="Suarez D.L."/>
            <person name="Swayne D.E."/>
        </authorList>
    </citation>
    <scope>NUCLEOTIDE SEQUENCE [LARGE SCALE GENOMIC DNA]</scope>
    <source>
        <strain evidence="4 5">609q</strain>
    </source>
</reference>
<evidence type="ECO:0000313" key="3">
    <source>
        <dbReference type="EMBL" id="OYR88915.1"/>
    </source>
</evidence>
<reference evidence="5 6" key="3">
    <citation type="submission" date="2017-09" db="EMBL/GenBank/DDBJ databases">
        <title>Tripartite evolution among Lactobacillus johnsonii, Lactobacillus taiwanensis, Lactobacillus reuteri and their rodent host.</title>
        <authorList>
            <person name="Wang T."/>
            <person name="Knowles S."/>
            <person name="Cheng C."/>
        </authorList>
    </citation>
    <scope>NUCLEOTIDE SEQUENCE [LARGE SCALE GENOMIC DNA]</scope>
    <source>
        <strain evidence="4 5">609q</strain>
        <strain evidence="3 6">609u</strain>
    </source>
</reference>
<evidence type="ECO:0000313" key="4">
    <source>
        <dbReference type="EMBL" id="OYR92976.1"/>
    </source>
</evidence>
<evidence type="ECO:0000256" key="2">
    <source>
        <dbReference type="SAM" id="Phobius"/>
    </source>
</evidence>
<keyword evidence="2" id="KW-1133">Transmembrane helix</keyword>
<dbReference type="Proteomes" id="UP000216316">
    <property type="component" value="Unassembled WGS sequence"/>
</dbReference>
<gene>
    <name evidence="3" type="ORF">CBF53_00970</name>
    <name evidence="4" type="ORF">CBF70_01870</name>
</gene>